<evidence type="ECO:0000259" key="1">
    <source>
        <dbReference type="PROSITE" id="PS50835"/>
    </source>
</evidence>
<dbReference type="InterPro" id="IPR007110">
    <property type="entry name" value="Ig-like_dom"/>
</dbReference>
<dbReference type="RefSeq" id="WP_087344643.1">
    <property type="nucleotide sequence ID" value="NZ_NFJX01000009.1"/>
</dbReference>
<dbReference type="InterPro" id="IPR026906">
    <property type="entry name" value="LRR_5"/>
</dbReference>
<reference evidence="3" key="1">
    <citation type="submission" date="2017-04" db="EMBL/GenBank/DDBJ databases">
        <title>Function of individual gut microbiota members based on whole genome sequencing of pure cultures obtained from chicken caecum.</title>
        <authorList>
            <person name="Medvecky M."/>
            <person name="Cejkova D."/>
            <person name="Polansky O."/>
            <person name="Karasova D."/>
            <person name="Kubasova T."/>
            <person name="Cizek A."/>
            <person name="Rychlik I."/>
        </authorList>
    </citation>
    <scope>NUCLEOTIDE SEQUENCE [LARGE SCALE GENOMIC DNA]</scope>
    <source>
        <strain evidence="3">An199</strain>
    </source>
</reference>
<sequence length="1166" mass="125674">MKTNLLRIGLRLSLVVIALLCGVHLAWGQENTKVMHKIYTNTYGNVTIDCPSEVEDGGSFAFKIATSTGAYRLGISQDGKNFRDFSWDDSQNANVAKNITGTILIAVVEHTEVMIGEEKYMLEQSSAILPPSQTQPASSSVVLKSVVTAKGKHYSLNGYSGVYNTYANITSITLPNDKFYIFPDAFSIQAGLTEIHAKAIDPKNYHIMEGAFGEKDLSGITLYVPAGSKANYAASAPWNQFKEILEEPLPKKYPVYVVGYGVASTDAPDSVARGQSLTVNITMEPGFKSFEPSVITIPGEEVNKDVVIQVSTYTENVLSGISYSMSTTQENAFCHGFLDAPQKEVTIPEVVTVGSNSYRVEQIVADAFKNQTSLEKLTLEGNTGIDRRAFSGCTALKEIHCISPEPRNIYYEDAFEGVDKDACVIFVPAGASGAYKATDGWKDFKNIREEGTYPITRTGFEGVAYYGPDLVVDGSRLEARLTPESGYVLGIGDITVTMGGKKLDPMSKEFFYGTFGKDTLTIETVTGDVTITAKARKISGDPFVLGDLTYRITRDAAVEVAGVKEDAYTKGRSYVIPSSLEYEGNNYAVAGIGPKAFSGRIMESITIPSSVEEVGTESFLDAQADEIHIQRSTSPSTVNGSFNILDKNKCRIYVPKGALAAYHTATWDWLGFPYILEEGDKYFDVDFELTGLTVKPFQPEIAISGRSVSFILVPDSGSFLPDSIEVWYPTGLEPCEYDAKTGKVTIATVKGNLTIKAKAIGALLPDKDTDITIGKDSTYTDGSTTGSKFNGVIGNDEELTRVKSLKIDTEDGKVTGITFKSLIVGSGSSTSQSVTIAETSNIEITLDGNNNLGKVLNQGSTRLLPGENTLLDALVENEGVFIDETGLLDAVTGPAGLTIAQRPEKAPRIEIGSSTLLKVEASAEGEANLSYIWEKFDSENNSWKQVKPEVQRTKALSSLRSDVLSTNEDTQLEVSEAGKYRCLVSNTVNAVNSTLTAYSEVSIASSTPDPTVTFSVTLPSVEGAALSPLAGTYSVEAGGSFSFSLTLDTDCDQSTPMVKVGDKLIEPTSDGKYEIKNINSDITISITGIVKNATVGNAEVESNALKVWGSNGVLHIQSAHAGTAYLVTFGGQLYKAITLPIGETMITIPQGAYIIRIENQSYKIRF</sequence>
<evidence type="ECO:0000313" key="3">
    <source>
        <dbReference type="Proteomes" id="UP000195950"/>
    </source>
</evidence>
<accession>A0A1Y4IDU6</accession>
<organism evidence="2 3">
    <name type="scientific">Parabacteroides distasonis</name>
    <dbReference type="NCBI Taxonomy" id="823"/>
    <lineage>
        <taxon>Bacteria</taxon>
        <taxon>Pseudomonadati</taxon>
        <taxon>Bacteroidota</taxon>
        <taxon>Bacteroidia</taxon>
        <taxon>Bacteroidales</taxon>
        <taxon>Tannerellaceae</taxon>
        <taxon>Parabacteroides</taxon>
    </lineage>
</organism>
<comment type="caution">
    <text evidence="2">The sequence shown here is derived from an EMBL/GenBank/DDBJ whole genome shotgun (WGS) entry which is preliminary data.</text>
</comment>
<dbReference type="InterPro" id="IPR032675">
    <property type="entry name" value="LRR_dom_sf"/>
</dbReference>
<gene>
    <name evidence="2" type="ORF">B5F32_11170</name>
</gene>
<dbReference type="Gene3D" id="3.80.10.10">
    <property type="entry name" value="Ribonuclease Inhibitor"/>
    <property type="match status" value="2"/>
</dbReference>
<protein>
    <recommendedName>
        <fullName evidence="1">Ig-like domain-containing protein</fullName>
    </recommendedName>
</protein>
<feature type="domain" description="Ig-like" evidence="1">
    <location>
        <begin position="894"/>
        <end position="1002"/>
    </location>
</feature>
<proteinExistence type="predicted"/>
<dbReference type="PROSITE" id="PS50835">
    <property type="entry name" value="IG_LIKE"/>
    <property type="match status" value="1"/>
</dbReference>
<dbReference type="Proteomes" id="UP000195950">
    <property type="component" value="Unassembled WGS sequence"/>
</dbReference>
<dbReference type="Gene3D" id="3.40.50.12480">
    <property type="match status" value="1"/>
</dbReference>
<name>A0A1Y4IDU6_PARDI</name>
<evidence type="ECO:0000313" key="2">
    <source>
        <dbReference type="EMBL" id="OUP18487.1"/>
    </source>
</evidence>
<dbReference type="EMBL" id="NFJX01000009">
    <property type="protein sequence ID" value="OUP18487.1"/>
    <property type="molecule type" value="Genomic_DNA"/>
</dbReference>
<dbReference type="AlphaFoldDB" id="A0A1Y4IDU6"/>
<dbReference type="Pfam" id="PF13306">
    <property type="entry name" value="LRR_5"/>
    <property type="match status" value="2"/>
</dbReference>